<name>A0A081AU53_PHYNI</name>
<gene>
    <name evidence="2" type="ORF">F444_03442</name>
</gene>
<organism evidence="2 3">
    <name type="scientific">Phytophthora nicotianae P1976</name>
    <dbReference type="NCBI Taxonomy" id="1317066"/>
    <lineage>
        <taxon>Eukaryota</taxon>
        <taxon>Sar</taxon>
        <taxon>Stramenopiles</taxon>
        <taxon>Oomycota</taxon>
        <taxon>Peronosporomycetes</taxon>
        <taxon>Peronosporales</taxon>
        <taxon>Peronosporaceae</taxon>
        <taxon>Phytophthora</taxon>
    </lineage>
</organism>
<dbReference type="Proteomes" id="UP000028582">
    <property type="component" value="Unassembled WGS sequence"/>
</dbReference>
<dbReference type="EMBL" id="ANJA01000702">
    <property type="protein sequence ID" value="ETO82414.1"/>
    <property type="molecule type" value="Genomic_DNA"/>
</dbReference>
<feature type="compositionally biased region" description="Polar residues" evidence="1">
    <location>
        <begin position="124"/>
        <end position="134"/>
    </location>
</feature>
<feature type="region of interest" description="Disordered" evidence="1">
    <location>
        <begin position="80"/>
        <end position="162"/>
    </location>
</feature>
<feature type="region of interest" description="Disordered" evidence="1">
    <location>
        <begin position="178"/>
        <end position="240"/>
    </location>
</feature>
<comment type="caution">
    <text evidence="2">The sequence shown here is derived from an EMBL/GenBank/DDBJ whole genome shotgun (WGS) entry which is preliminary data.</text>
</comment>
<reference evidence="2 3" key="1">
    <citation type="submission" date="2013-11" db="EMBL/GenBank/DDBJ databases">
        <title>The Genome Sequence of Phytophthora parasitica P1976.</title>
        <authorList>
            <consortium name="The Broad Institute Genomics Platform"/>
            <person name="Russ C."/>
            <person name="Tyler B."/>
            <person name="Panabieres F."/>
            <person name="Shan W."/>
            <person name="Tripathy S."/>
            <person name="Grunwald N."/>
            <person name="Machado M."/>
            <person name="Johnson C.S."/>
            <person name="Walker B."/>
            <person name="Young S."/>
            <person name="Zeng Q."/>
            <person name="Gargeya S."/>
            <person name="Fitzgerald M."/>
            <person name="Haas B."/>
            <person name="Abouelleil A."/>
            <person name="Allen A.W."/>
            <person name="Alvarado L."/>
            <person name="Arachchi H.M."/>
            <person name="Berlin A.M."/>
            <person name="Chapman S.B."/>
            <person name="Gainer-Dewar J."/>
            <person name="Goldberg J."/>
            <person name="Griggs A."/>
            <person name="Gujja S."/>
            <person name="Hansen M."/>
            <person name="Howarth C."/>
            <person name="Imamovic A."/>
            <person name="Ireland A."/>
            <person name="Larimer J."/>
            <person name="McCowan C."/>
            <person name="Murphy C."/>
            <person name="Pearson M."/>
            <person name="Poon T.W."/>
            <person name="Priest M."/>
            <person name="Roberts A."/>
            <person name="Saif S."/>
            <person name="Shea T."/>
            <person name="Sisk P."/>
            <person name="Sykes S."/>
            <person name="Wortman J."/>
            <person name="Nusbaum C."/>
            <person name="Birren B."/>
        </authorList>
    </citation>
    <scope>NUCLEOTIDE SEQUENCE [LARGE SCALE GENOMIC DNA]</scope>
    <source>
        <strain evidence="2 3">P1976</strain>
    </source>
</reference>
<feature type="compositionally biased region" description="Low complexity" evidence="1">
    <location>
        <begin position="148"/>
        <end position="157"/>
    </location>
</feature>
<evidence type="ECO:0000313" key="2">
    <source>
        <dbReference type="EMBL" id="ETO82414.1"/>
    </source>
</evidence>
<feature type="region of interest" description="Disordered" evidence="1">
    <location>
        <begin position="278"/>
        <end position="329"/>
    </location>
</feature>
<dbReference type="OrthoDB" id="164782at2759"/>
<evidence type="ECO:0000313" key="3">
    <source>
        <dbReference type="Proteomes" id="UP000028582"/>
    </source>
</evidence>
<proteinExistence type="predicted"/>
<feature type="compositionally biased region" description="Polar residues" evidence="1">
    <location>
        <begin position="195"/>
        <end position="221"/>
    </location>
</feature>
<protein>
    <submittedName>
        <fullName evidence="2">Uncharacterized protein</fullName>
    </submittedName>
</protein>
<evidence type="ECO:0000256" key="1">
    <source>
        <dbReference type="SAM" id="MobiDB-lite"/>
    </source>
</evidence>
<feature type="compositionally biased region" description="Low complexity" evidence="1">
    <location>
        <begin position="227"/>
        <end position="237"/>
    </location>
</feature>
<dbReference type="AlphaFoldDB" id="A0A081AU53"/>
<feature type="compositionally biased region" description="Low complexity" evidence="1">
    <location>
        <begin position="285"/>
        <end position="302"/>
    </location>
</feature>
<accession>A0A081AU53</accession>
<feature type="compositionally biased region" description="Basic and acidic residues" evidence="1">
    <location>
        <begin position="303"/>
        <end position="313"/>
    </location>
</feature>
<sequence>MRRLQRILLERKTRRFVDQMIHKYSDIRLTATTRAMARKRSRIEVNGVRKPPVNQEHDRGDYSDVAAELSTSSCCRTESERSSRLSSTRLDVEHCQTAKAHGRPQQQEEAQLDRWRMSEAPTVSEYSSASSARLTNLLEDGGDEFDNQENQGNQGNQEDQESMIPRNAIDSTLEAFVQQEEEEQNQEHSSLLEGDSSSTNLEAAPASTNSVENQIEENSQLSEDSTESTPTSSTTETLPRLRPMAPAHCVVPNCCDYFTSPHPHYPKEVIGKAQKVEEPLNSDPSQTNSTSSEATSEAITNESDGHSEGRSEEQTNNSSRGGQDGDDFEMWDYVCPQYARRGYANEWV</sequence>